<dbReference type="Proteomes" id="UP000236569">
    <property type="component" value="Unassembled WGS sequence"/>
</dbReference>
<evidence type="ECO:0000313" key="1">
    <source>
        <dbReference type="EMBL" id="GBF05359.1"/>
    </source>
</evidence>
<dbReference type="AlphaFoldDB" id="A0A2I9CU57"/>
<evidence type="ECO:0008006" key="3">
    <source>
        <dbReference type="Google" id="ProtNLM"/>
    </source>
</evidence>
<reference evidence="2" key="1">
    <citation type="submission" date="2018-01" db="EMBL/GenBank/DDBJ databases">
        <title>Draft Genome Sequence of the Radioresistant Bacterium Deinococcus aerius TR0125, Isolated from the Higher Atmosphere above Japan.</title>
        <authorList>
            <person name="Satoh K."/>
            <person name="Arai H."/>
            <person name="Sanzen T."/>
            <person name="Kawaguchi Y."/>
            <person name="Hayashi H."/>
            <person name="Yokobori S."/>
            <person name="Yamagishi A."/>
            <person name="Oono Y."/>
            <person name="Narumi I."/>
        </authorList>
    </citation>
    <scope>NUCLEOTIDE SEQUENCE [LARGE SCALE GENOMIC DNA]</scope>
    <source>
        <strain evidence="2">TR0125</strain>
    </source>
</reference>
<evidence type="ECO:0000313" key="2">
    <source>
        <dbReference type="Proteomes" id="UP000236569"/>
    </source>
</evidence>
<gene>
    <name evidence="1" type="ORF">DAERI_040119</name>
</gene>
<name>A0A2I9CU57_9DEIO</name>
<dbReference type="EMBL" id="BFAG01000004">
    <property type="protein sequence ID" value="GBF05359.1"/>
    <property type="molecule type" value="Genomic_DNA"/>
</dbReference>
<sequence length="357" mass="39384">METVDDLITLAGEQDSPEGALGFLERAARLADGQGDRAAGFRARGELVRAASFSGFPDKALIHFAWLLGTFDRHRAQFGPQAYSLMWMYKWILAAAVDNPAFPLARLAKLRADFERRAREFGSGLHYAAYHRLMLATHVGDAAEAQRAFLAWRSLPRDSLSDCPACEQNKVMVYYAERGNPAAAVKLGREIIEQGMSCHNVPTVTHAHLLRPLLSLGRYGEARAAHEEGLRLARLDRNFIETIAGHLHFLVATGEAGAALPVWAEHLDLALGIRNQADLFEFLAASAVLWRALGSGPGVEVRLPRTFALYRGDHTYSPAQLAAHFEREAAALAARFDERNGTTRFADRLRESLSLQA</sequence>
<organism evidence="1 2">
    <name type="scientific">Deinococcus aerius</name>
    <dbReference type="NCBI Taxonomy" id="200253"/>
    <lineage>
        <taxon>Bacteria</taxon>
        <taxon>Thermotogati</taxon>
        <taxon>Deinococcota</taxon>
        <taxon>Deinococci</taxon>
        <taxon>Deinococcales</taxon>
        <taxon>Deinococcaceae</taxon>
        <taxon>Deinococcus</taxon>
    </lineage>
</organism>
<comment type="caution">
    <text evidence="1">The sequence shown here is derived from an EMBL/GenBank/DDBJ whole genome shotgun (WGS) entry which is preliminary data.</text>
</comment>
<protein>
    <recommendedName>
        <fullName evidence="3">Tetratricopeptide repeat protein</fullName>
    </recommendedName>
</protein>
<keyword evidence="2" id="KW-1185">Reference proteome</keyword>
<accession>A0A2I9CU57</accession>
<proteinExistence type="predicted"/>